<comment type="catalytic activity">
    <reaction evidence="9 10">
        <text>L-cysteinyl-[protein] + hexadecanoyl-CoA = S-hexadecanoyl-L-cysteinyl-[protein] + CoA</text>
        <dbReference type="Rhea" id="RHEA:36683"/>
        <dbReference type="Rhea" id="RHEA-COMP:10131"/>
        <dbReference type="Rhea" id="RHEA-COMP:11032"/>
        <dbReference type="ChEBI" id="CHEBI:29950"/>
        <dbReference type="ChEBI" id="CHEBI:57287"/>
        <dbReference type="ChEBI" id="CHEBI:57379"/>
        <dbReference type="ChEBI" id="CHEBI:74151"/>
        <dbReference type="EC" id="2.3.1.225"/>
    </reaction>
</comment>
<evidence type="ECO:0000256" key="6">
    <source>
        <dbReference type="ARBA" id="ARBA00023139"/>
    </source>
</evidence>
<feature type="domain" description="Palmitoyltransferase DHHC" evidence="12">
    <location>
        <begin position="133"/>
        <end position="260"/>
    </location>
</feature>
<evidence type="ECO:0000256" key="3">
    <source>
        <dbReference type="ARBA" id="ARBA00022692"/>
    </source>
</evidence>
<name>A0AAF0J0Q3_9BASI</name>
<gene>
    <name evidence="13" type="primary">PFA4</name>
    <name evidence="13" type="ORF">MNAN1_000218</name>
</gene>
<sequence>MTAPPPTGPPVAWQGDAAPTKCNDKDPPSSAHVVEAYPNAVPPVRLRAPPRPSEVYWVVAVVCLMVFLHITPQVFIMWPYYRKTPSFTLKQLAGVLLIHNVLVAYMYVAYWYCLSTDAGGVPMSWHPPPDMSYKRFCYQCQAYKPPRSHHCRVCRRCVLRMDHHCPWIGNCVGHGTYAHFLRYTTAVTLATWNHLIMITLRVVDFWSVYDLMPRPSTIEAVMIVLNYILCLPPALLVTCLTLYHYVLVCTNTTSVETWEKDRVNRQIRRGQIPYTRFPFDLGCWRNIEQVLGPSPLAWWWPNRVPVHSGTYFPVGGVPPEAQFQWPPKDPRHRRRRVRPTGSAFTYGHEQLNPNLRASHSGAPRHQASAGPWSPPPATDATLISTDGDPDMYDSCSSASDDDDSMPSSHVRVRRGSEGLEVMPPQYSRVLWDEVGAEAFPPGTEPPPELCDPNREYVPGHDYPHGTFADYG</sequence>
<evidence type="ECO:0000256" key="4">
    <source>
        <dbReference type="ARBA" id="ARBA00022989"/>
    </source>
</evidence>
<dbReference type="GO" id="GO:0016020">
    <property type="term" value="C:membrane"/>
    <property type="evidence" value="ECO:0007669"/>
    <property type="project" value="UniProtKB-SubCell"/>
</dbReference>
<evidence type="ECO:0000256" key="8">
    <source>
        <dbReference type="ARBA" id="ARBA00023315"/>
    </source>
</evidence>
<comment type="subcellular location">
    <subcellularLocation>
        <location evidence="1">Membrane</location>
        <topology evidence="1">Multi-pass membrane protein</topology>
    </subcellularLocation>
</comment>
<feature type="transmembrane region" description="Helical" evidence="10">
    <location>
        <begin position="192"/>
        <end position="212"/>
    </location>
</feature>
<feature type="transmembrane region" description="Helical" evidence="10">
    <location>
        <begin position="55"/>
        <end position="80"/>
    </location>
</feature>
<evidence type="ECO:0000259" key="12">
    <source>
        <dbReference type="Pfam" id="PF01529"/>
    </source>
</evidence>
<keyword evidence="2 10" id="KW-0808">Transferase</keyword>
<evidence type="ECO:0000256" key="5">
    <source>
        <dbReference type="ARBA" id="ARBA00023136"/>
    </source>
</evidence>
<evidence type="ECO:0000313" key="14">
    <source>
        <dbReference type="Proteomes" id="UP001213623"/>
    </source>
</evidence>
<keyword evidence="5 10" id="KW-0472">Membrane</keyword>
<dbReference type="InterPro" id="IPR001594">
    <property type="entry name" value="Palmitoyltrfase_DHHC"/>
</dbReference>
<feature type="transmembrane region" description="Helical" evidence="10">
    <location>
        <begin position="224"/>
        <end position="246"/>
    </location>
</feature>
<dbReference type="EC" id="2.3.1.225" evidence="10"/>
<dbReference type="EMBL" id="CP119892">
    <property type="protein sequence ID" value="WFD25251.1"/>
    <property type="molecule type" value="Genomic_DNA"/>
</dbReference>
<feature type="region of interest" description="Disordered" evidence="11">
    <location>
        <begin position="437"/>
        <end position="471"/>
    </location>
</feature>
<dbReference type="InterPro" id="IPR039859">
    <property type="entry name" value="PFA4/ZDH16/20/ERF2-like"/>
</dbReference>
<evidence type="ECO:0000313" key="13">
    <source>
        <dbReference type="EMBL" id="WFD25251.1"/>
    </source>
</evidence>
<proteinExistence type="inferred from homology"/>
<feature type="region of interest" description="Disordered" evidence="11">
    <location>
        <begin position="341"/>
        <end position="409"/>
    </location>
</feature>
<dbReference type="Pfam" id="PF01529">
    <property type="entry name" value="DHHC"/>
    <property type="match status" value="1"/>
</dbReference>
<dbReference type="AlphaFoldDB" id="A0AAF0J0Q3"/>
<dbReference type="PROSITE" id="PS50216">
    <property type="entry name" value="DHHC"/>
    <property type="match status" value="1"/>
</dbReference>
<reference evidence="13" key="1">
    <citation type="submission" date="2023-03" db="EMBL/GenBank/DDBJ databases">
        <title>Mating type loci evolution in Malassezia.</title>
        <authorList>
            <person name="Coelho M.A."/>
        </authorList>
    </citation>
    <scope>NUCLEOTIDE SEQUENCE</scope>
    <source>
        <strain evidence="13">CBS 9557</strain>
    </source>
</reference>
<evidence type="ECO:0000256" key="7">
    <source>
        <dbReference type="ARBA" id="ARBA00023288"/>
    </source>
</evidence>
<keyword evidence="7" id="KW-0449">Lipoprotein</keyword>
<protein>
    <recommendedName>
        <fullName evidence="10">Palmitoyltransferase</fullName>
        <ecNumber evidence="10">2.3.1.225</ecNumber>
    </recommendedName>
</protein>
<feature type="compositionally biased region" description="Basic and acidic residues" evidence="11">
    <location>
        <begin position="451"/>
        <end position="463"/>
    </location>
</feature>
<organism evidence="13 14">
    <name type="scientific">Malassezia nana</name>
    <dbReference type="NCBI Taxonomy" id="180528"/>
    <lineage>
        <taxon>Eukaryota</taxon>
        <taxon>Fungi</taxon>
        <taxon>Dikarya</taxon>
        <taxon>Basidiomycota</taxon>
        <taxon>Ustilaginomycotina</taxon>
        <taxon>Malasseziomycetes</taxon>
        <taxon>Malasseziales</taxon>
        <taxon>Malasseziaceae</taxon>
        <taxon>Malassezia</taxon>
    </lineage>
</organism>
<feature type="transmembrane region" description="Helical" evidence="10">
    <location>
        <begin position="92"/>
        <end position="112"/>
    </location>
</feature>
<evidence type="ECO:0000256" key="10">
    <source>
        <dbReference type="RuleBase" id="RU079119"/>
    </source>
</evidence>
<keyword evidence="6" id="KW-0564">Palmitate</keyword>
<comment type="domain">
    <text evidence="10">The DHHC domain is required for palmitoyltransferase activity.</text>
</comment>
<dbReference type="GO" id="GO:0019706">
    <property type="term" value="F:protein-cysteine S-palmitoyltransferase activity"/>
    <property type="evidence" value="ECO:0007669"/>
    <property type="project" value="UniProtKB-EC"/>
</dbReference>
<evidence type="ECO:0000256" key="9">
    <source>
        <dbReference type="ARBA" id="ARBA00048048"/>
    </source>
</evidence>
<keyword evidence="3 10" id="KW-0812">Transmembrane</keyword>
<evidence type="ECO:0000256" key="1">
    <source>
        <dbReference type="ARBA" id="ARBA00004141"/>
    </source>
</evidence>
<accession>A0AAF0J0Q3</accession>
<keyword evidence="14" id="KW-1185">Reference proteome</keyword>
<feature type="region of interest" description="Disordered" evidence="11">
    <location>
        <begin position="1"/>
        <end position="26"/>
    </location>
</feature>
<evidence type="ECO:0000256" key="11">
    <source>
        <dbReference type="SAM" id="MobiDB-lite"/>
    </source>
</evidence>
<evidence type="ECO:0000256" key="2">
    <source>
        <dbReference type="ARBA" id="ARBA00022679"/>
    </source>
</evidence>
<dbReference type="PANTHER" id="PTHR12246">
    <property type="entry name" value="PALMITOYLTRANSFERASE ZDHHC16"/>
    <property type="match status" value="1"/>
</dbReference>
<dbReference type="Proteomes" id="UP001213623">
    <property type="component" value="Chromosome 1"/>
</dbReference>
<comment type="similarity">
    <text evidence="10">Belongs to the DHHC palmitoyltransferase family.</text>
</comment>
<keyword evidence="4 10" id="KW-1133">Transmembrane helix</keyword>
<keyword evidence="8 10" id="KW-0012">Acyltransferase</keyword>